<dbReference type="InterPro" id="IPR011989">
    <property type="entry name" value="ARM-like"/>
</dbReference>
<evidence type="ECO:0000313" key="5">
    <source>
        <dbReference type="EMBL" id="KAK1925075.1"/>
    </source>
</evidence>
<feature type="repeat" description="Pumilio" evidence="2">
    <location>
        <begin position="274"/>
        <end position="309"/>
    </location>
</feature>
<dbReference type="Proteomes" id="UP001182556">
    <property type="component" value="Unassembled WGS sequence"/>
</dbReference>
<gene>
    <name evidence="5" type="ORF">DB88DRAFT_437317</name>
</gene>
<dbReference type="GO" id="GO:0003730">
    <property type="term" value="F:mRNA 3'-UTR binding"/>
    <property type="evidence" value="ECO:0007669"/>
    <property type="project" value="TreeGrafter"/>
</dbReference>
<evidence type="ECO:0000256" key="2">
    <source>
        <dbReference type="PROSITE-ProRule" id="PRU00317"/>
    </source>
</evidence>
<evidence type="ECO:0000313" key="6">
    <source>
        <dbReference type="Proteomes" id="UP001182556"/>
    </source>
</evidence>
<feature type="repeat" description="Pumilio" evidence="2">
    <location>
        <begin position="202"/>
        <end position="237"/>
    </location>
</feature>
<feature type="repeat" description="Pumilio" evidence="2">
    <location>
        <begin position="61"/>
        <end position="96"/>
    </location>
</feature>
<dbReference type="SMART" id="SM00025">
    <property type="entry name" value="Pumilio"/>
    <property type="match status" value="8"/>
</dbReference>
<dbReference type="PANTHER" id="PTHR12537">
    <property type="entry name" value="RNA BINDING PROTEIN PUMILIO-RELATED"/>
    <property type="match status" value="1"/>
</dbReference>
<name>A0AAD9FRY1_PAPLA</name>
<feature type="repeat" description="Pumilio" evidence="2">
    <location>
        <begin position="133"/>
        <end position="168"/>
    </location>
</feature>
<dbReference type="InterPro" id="IPR033133">
    <property type="entry name" value="PUM-HD"/>
</dbReference>
<proteinExistence type="predicted"/>
<feature type="domain" description="PUM-HD" evidence="4">
    <location>
        <begin position="40"/>
        <end position="355"/>
    </location>
</feature>
<dbReference type="SUPFAM" id="SSF48371">
    <property type="entry name" value="ARM repeat"/>
    <property type="match status" value="1"/>
</dbReference>
<dbReference type="InterPro" id="IPR033712">
    <property type="entry name" value="Pumilio_RNA-bd"/>
</dbReference>
<dbReference type="PROSITE" id="PS50302">
    <property type="entry name" value="PUM"/>
    <property type="match status" value="6"/>
</dbReference>
<dbReference type="EMBL" id="JAODAN010000004">
    <property type="protein sequence ID" value="KAK1925075.1"/>
    <property type="molecule type" value="Genomic_DNA"/>
</dbReference>
<dbReference type="CDD" id="cd07920">
    <property type="entry name" value="Pumilio"/>
    <property type="match status" value="1"/>
</dbReference>
<protein>
    <submittedName>
        <fullName evidence="5">Armadillo-type protein</fullName>
    </submittedName>
</protein>
<dbReference type="Pfam" id="PF00806">
    <property type="entry name" value="PUF"/>
    <property type="match status" value="6"/>
</dbReference>
<dbReference type="GO" id="GO:0005737">
    <property type="term" value="C:cytoplasm"/>
    <property type="evidence" value="ECO:0007669"/>
    <property type="project" value="TreeGrafter"/>
</dbReference>
<keyword evidence="1" id="KW-0677">Repeat</keyword>
<evidence type="ECO:0000256" key="1">
    <source>
        <dbReference type="ARBA" id="ARBA00022737"/>
    </source>
</evidence>
<feature type="repeat" description="Pumilio" evidence="2">
    <location>
        <begin position="97"/>
        <end position="132"/>
    </location>
</feature>
<organism evidence="5 6">
    <name type="scientific">Papiliotrema laurentii</name>
    <name type="common">Cryptococcus laurentii</name>
    <dbReference type="NCBI Taxonomy" id="5418"/>
    <lineage>
        <taxon>Eukaryota</taxon>
        <taxon>Fungi</taxon>
        <taxon>Dikarya</taxon>
        <taxon>Basidiomycota</taxon>
        <taxon>Agaricomycotina</taxon>
        <taxon>Tremellomycetes</taxon>
        <taxon>Tremellales</taxon>
        <taxon>Rhynchogastremaceae</taxon>
        <taxon>Papiliotrema</taxon>
    </lineage>
</organism>
<dbReference type="PANTHER" id="PTHR12537:SF12">
    <property type="entry name" value="MATERNAL PROTEIN PUMILIO"/>
    <property type="match status" value="1"/>
</dbReference>
<dbReference type="InterPro" id="IPR016024">
    <property type="entry name" value="ARM-type_fold"/>
</dbReference>
<evidence type="ECO:0000256" key="3">
    <source>
        <dbReference type="SAM" id="MobiDB-lite"/>
    </source>
</evidence>
<dbReference type="AlphaFoldDB" id="A0AAD9FRY1"/>
<feature type="repeat" description="Pumilio" evidence="2">
    <location>
        <begin position="238"/>
        <end position="273"/>
    </location>
</feature>
<feature type="region of interest" description="Disordered" evidence="3">
    <location>
        <begin position="1"/>
        <end position="39"/>
    </location>
</feature>
<dbReference type="Gene3D" id="1.25.10.10">
    <property type="entry name" value="Leucine-rich Repeat Variant"/>
    <property type="match status" value="1"/>
</dbReference>
<dbReference type="InterPro" id="IPR001313">
    <property type="entry name" value="Pumilio_RNA-bd_rpt"/>
</dbReference>
<keyword evidence="6" id="KW-1185">Reference proteome</keyword>
<evidence type="ECO:0000259" key="4">
    <source>
        <dbReference type="PROSITE" id="PS50303"/>
    </source>
</evidence>
<comment type="caution">
    <text evidence="5">The sequence shown here is derived from an EMBL/GenBank/DDBJ whole genome shotgun (WGS) entry which is preliminary data.</text>
</comment>
<dbReference type="GO" id="GO:0000288">
    <property type="term" value="P:nuclear-transcribed mRNA catabolic process, deadenylation-dependent decay"/>
    <property type="evidence" value="ECO:0007669"/>
    <property type="project" value="TreeGrafter"/>
</dbReference>
<reference evidence="5" key="1">
    <citation type="submission" date="2023-02" db="EMBL/GenBank/DDBJ databases">
        <title>Identification and recombinant expression of a fungal hydrolase from Papiliotrema laurentii that hydrolyzes apple cutin and clears colloidal polyester polyurethane.</title>
        <authorList>
            <consortium name="DOE Joint Genome Institute"/>
            <person name="Roman V.A."/>
            <person name="Bojanowski C."/>
            <person name="Crable B.R."/>
            <person name="Wagner D.N."/>
            <person name="Hung C.S."/>
            <person name="Nadeau L.J."/>
            <person name="Schratz L."/>
            <person name="Haridas S."/>
            <person name="Pangilinan J."/>
            <person name="Lipzen A."/>
            <person name="Na H."/>
            <person name="Yan M."/>
            <person name="Ng V."/>
            <person name="Grigoriev I.V."/>
            <person name="Spatafora J.W."/>
            <person name="Barlow D."/>
            <person name="Biffinger J."/>
            <person name="Kelley-Loughnane N."/>
            <person name="Varaljay V.A."/>
            <person name="Crookes-Goodson W.J."/>
        </authorList>
    </citation>
    <scope>NUCLEOTIDE SEQUENCE</scope>
    <source>
        <strain evidence="5">5307AH</strain>
    </source>
</reference>
<dbReference type="PROSITE" id="PS50303">
    <property type="entry name" value="PUM_HD"/>
    <property type="match status" value="1"/>
</dbReference>
<sequence length="355" mass="40556">MGQFSVPASTKLSSGSFTPPSTRESTSAPSDRNSTLYPPQRSSLLEDYRIHKLGRRWELEDITGYLVEFSTDQHGSRFVQQKIEAAGPEEKQKIYDELMPYAYELMQDVFGNYVVQKMFELGDPEQKTALADKMRGNVLPLSMQMYGCRVVQKALEHVTTEQRAEIVAELEPHFVECLRSSNANHVIQRLITLDPPQSLSSAFLGHFQELATNPFGCRVIQKMIEQLGDDMKRQILDEMHPISAMLMQDQFGNYVIQSVITVGSEEDRQKVVDRLKGQMLNMSRHKFASNVCERAMQHARPEDRRSLIDELINMQPDGSTHIPMLLRDAFGNFPLQVSWLRSTLANNSDRIAMRR</sequence>
<accession>A0AAD9FRY1</accession>